<dbReference type="AlphaFoldDB" id="A0A0B4H2Z6"/>
<feature type="region of interest" description="Disordered" evidence="1">
    <location>
        <begin position="345"/>
        <end position="365"/>
    </location>
</feature>
<name>A0A0B4H2Z6_METGA</name>
<proteinExistence type="predicted"/>
<protein>
    <submittedName>
        <fullName evidence="2">Uncharacterized protein</fullName>
    </submittedName>
</protein>
<dbReference type="Proteomes" id="UP000031192">
    <property type="component" value="Unassembled WGS sequence"/>
</dbReference>
<feature type="compositionally biased region" description="Low complexity" evidence="1">
    <location>
        <begin position="272"/>
        <end position="284"/>
    </location>
</feature>
<evidence type="ECO:0000256" key="1">
    <source>
        <dbReference type="SAM" id="MobiDB-lite"/>
    </source>
</evidence>
<keyword evidence="3" id="KW-1185">Reference proteome</keyword>
<dbReference type="OrthoDB" id="1045822at2759"/>
<feature type="region of interest" description="Disordered" evidence="1">
    <location>
        <begin position="256"/>
        <end position="284"/>
    </location>
</feature>
<gene>
    <name evidence="2" type="ORF">MGU_08662</name>
</gene>
<sequence>MGQKAAVDCGRQWRWRENEDKVAINTMSWLATSILPCGSYSRTSHRLKAALSGQDAEKITNGSCCSADCAQFALCLPFYGCFLSKLQTTVRSFYGIDGNECSDWNEEEIKLREQHRRVKGHHHHDVSVMRDSGYHSANPMTYLSPDHPRSAQSKLSPGGGATKAGDEMVHHEKQPHDLCSDKVTAANTVGYPQVHYLDQHWYLVPLDKGNDGAKREDCKPLKSAIATIVGKHSLEDHELVVTGSVRSAHDLKSDVKTHYRGHSSSHQLHQDATTPTSTSSRASPHLLCCDPVAESKTAVRHDLRAHQPVQSSQVDHHHVLDKDVLVGTGGCAVNKHDIHAHEVVKSRGTEPPHQLKDDGTVGSSCKSWPHAMETDDVVATGHAGHVKHGLDSHKPAPVVGKRMASHELCKD</sequence>
<feature type="region of interest" description="Disordered" evidence="1">
    <location>
        <begin position="145"/>
        <end position="171"/>
    </location>
</feature>
<reference evidence="2 3" key="1">
    <citation type="journal article" date="2014" name="Proc. Natl. Acad. Sci. U.S.A.">
        <title>Trajectory and genomic determinants of fungal-pathogen speciation and host adaptation.</title>
        <authorList>
            <person name="Hu X."/>
            <person name="Xiao G."/>
            <person name="Zheng P."/>
            <person name="Shang Y."/>
            <person name="Su Y."/>
            <person name="Zhang X."/>
            <person name="Liu X."/>
            <person name="Zhan S."/>
            <person name="St Leger R.J."/>
            <person name="Wang C."/>
        </authorList>
    </citation>
    <scope>NUCLEOTIDE SEQUENCE [LARGE SCALE GENOMIC DNA]</scope>
    <source>
        <strain evidence="2 3">ARSEF 977</strain>
    </source>
</reference>
<evidence type="ECO:0000313" key="2">
    <source>
        <dbReference type="EMBL" id="KID84121.1"/>
    </source>
</evidence>
<dbReference type="EMBL" id="AZNH01000047">
    <property type="protein sequence ID" value="KID84121.1"/>
    <property type="molecule type" value="Genomic_DNA"/>
</dbReference>
<organism evidence="2 3">
    <name type="scientific">Metarhizium guizhouense (strain ARSEF 977)</name>
    <dbReference type="NCBI Taxonomy" id="1276136"/>
    <lineage>
        <taxon>Eukaryota</taxon>
        <taxon>Fungi</taxon>
        <taxon>Dikarya</taxon>
        <taxon>Ascomycota</taxon>
        <taxon>Pezizomycotina</taxon>
        <taxon>Sordariomycetes</taxon>
        <taxon>Hypocreomycetidae</taxon>
        <taxon>Hypocreales</taxon>
        <taxon>Clavicipitaceae</taxon>
        <taxon>Metarhizium</taxon>
    </lineage>
</organism>
<feature type="compositionally biased region" description="Basic and acidic residues" evidence="1">
    <location>
        <begin position="345"/>
        <end position="359"/>
    </location>
</feature>
<accession>A0A0B4H2Z6</accession>
<comment type="caution">
    <text evidence="2">The sequence shown here is derived from an EMBL/GenBank/DDBJ whole genome shotgun (WGS) entry which is preliminary data.</text>
</comment>
<dbReference type="HOGENOM" id="CLU_669175_0_0_1"/>
<evidence type="ECO:0000313" key="3">
    <source>
        <dbReference type="Proteomes" id="UP000031192"/>
    </source>
</evidence>